<evidence type="ECO:0000256" key="4">
    <source>
        <dbReference type="ARBA" id="ARBA00023136"/>
    </source>
</evidence>
<reference evidence="7" key="1">
    <citation type="journal article" date="2023" name="Int. J. Syst. Evol. Microbiol.">
        <title>Mesoterricola silvestris gen. nov., sp. nov., Mesoterricola sediminis sp. nov., Geothrix oryzae sp. nov., Geothrix edaphica sp. nov., Geothrix rubra sp. nov., and Geothrix limicola sp. nov., six novel members of Acidobacteriota isolated from soils.</title>
        <authorList>
            <person name="Itoh H."/>
            <person name="Sugisawa Y."/>
            <person name="Mise K."/>
            <person name="Xu Z."/>
            <person name="Kuniyasu M."/>
            <person name="Ushijima N."/>
            <person name="Kawano K."/>
            <person name="Kobayashi E."/>
            <person name="Shiratori Y."/>
            <person name="Masuda Y."/>
            <person name="Senoo K."/>
        </authorList>
    </citation>
    <scope>NUCLEOTIDE SEQUENCE [LARGE SCALE GENOMIC DNA]</scope>
    <source>
        <strain evidence="7">W79</strain>
    </source>
</reference>
<dbReference type="PANTHER" id="PTHR43359:SF1">
    <property type="entry name" value="FORMATE HYDROGENLYASE SUBUNIT 4-RELATED"/>
    <property type="match status" value="1"/>
</dbReference>
<dbReference type="KEGG" id="msil:METEAL_08130"/>
<evidence type="ECO:0000313" key="6">
    <source>
        <dbReference type="EMBL" id="BDU71639.1"/>
    </source>
</evidence>
<evidence type="ECO:0000256" key="2">
    <source>
        <dbReference type="ARBA" id="ARBA00022692"/>
    </source>
</evidence>
<name>A0AA48GKW2_9BACT</name>
<dbReference type="RefSeq" id="WP_394366782.1">
    <property type="nucleotide sequence ID" value="NZ_AP027080.1"/>
</dbReference>
<keyword evidence="3 5" id="KW-1133">Transmembrane helix</keyword>
<dbReference type="InterPro" id="IPR001694">
    <property type="entry name" value="NADH_UbQ_OxRdtase_su1/FPO"/>
</dbReference>
<dbReference type="AlphaFoldDB" id="A0AA48GKW2"/>
<feature type="transmembrane region" description="Helical" evidence="5">
    <location>
        <begin position="257"/>
        <end position="276"/>
    </location>
</feature>
<feature type="transmembrane region" description="Helical" evidence="5">
    <location>
        <begin position="226"/>
        <end position="245"/>
    </location>
</feature>
<keyword evidence="2 5" id="KW-0812">Transmembrane</keyword>
<keyword evidence="7" id="KW-1185">Reference proteome</keyword>
<protein>
    <submittedName>
        <fullName evidence="6">Hydrogenase</fullName>
    </submittedName>
</protein>
<dbReference type="InterPro" id="IPR052561">
    <property type="entry name" value="ComplexI_Subunit1"/>
</dbReference>
<sequence length="309" mass="32295">MIRNLVQPALVLLAQMALTLALAPLLPGIVNKVKALFAGRVGPPVFQLYFDLAKLLRKGAVFSRTTTGVFLAGPAAAVAVPFTAALLIPMGAATAPVSFAGDAVVLAYLFGVARFFVVLSALDTGSAFEGMGAAREVTFAVLAEPALFMGLATLARLAGSPSLAPMLTAAGQGWRAAGGPLALVLTAWVIVFLVENCRIPFDDPNTHLELTMIHEAMVLDHSGPPLAAVLYGASLKLWVLGALVVKLCLPLRGTWWIDWPAFLGGMVLLAAGVGVLESIMARLRMRRVSQALIAAVVSGTFGFLLLLLA</sequence>
<evidence type="ECO:0000313" key="7">
    <source>
        <dbReference type="Proteomes" id="UP001238179"/>
    </source>
</evidence>
<accession>A0AA48GKW2</accession>
<evidence type="ECO:0000256" key="1">
    <source>
        <dbReference type="ARBA" id="ARBA00004141"/>
    </source>
</evidence>
<feature type="transmembrane region" description="Helical" evidence="5">
    <location>
        <begin position="105"/>
        <end position="125"/>
    </location>
</feature>
<comment type="subcellular location">
    <subcellularLocation>
        <location evidence="1">Membrane</location>
        <topology evidence="1">Multi-pass membrane protein</topology>
    </subcellularLocation>
</comment>
<feature type="transmembrane region" description="Helical" evidence="5">
    <location>
        <begin position="137"/>
        <end position="157"/>
    </location>
</feature>
<dbReference type="EMBL" id="AP027080">
    <property type="protein sequence ID" value="BDU71639.1"/>
    <property type="molecule type" value="Genomic_DNA"/>
</dbReference>
<organism evidence="6 7">
    <name type="scientific">Mesoterricola silvestris</name>
    <dbReference type="NCBI Taxonomy" id="2927979"/>
    <lineage>
        <taxon>Bacteria</taxon>
        <taxon>Pseudomonadati</taxon>
        <taxon>Acidobacteriota</taxon>
        <taxon>Holophagae</taxon>
        <taxon>Holophagales</taxon>
        <taxon>Holophagaceae</taxon>
        <taxon>Mesoterricola</taxon>
    </lineage>
</organism>
<evidence type="ECO:0000256" key="3">
    <source>
        <dbReference type="ARBA" id="ARBA00022989"/>
    </source>
</evidence>
<keyword evidence="4 5" id="KW-0472">Membrane</keyword>
<gene>
    <name evidence="6" type="primary">ehrB</name>
    <name evidence="6" type="ORF">METEAL_08130</name>
</gene>
<feature type="transmembrane region" description="Helical" evidence="5">
    <location>
        <begin position="68"/>
        <end position="93"/>
    </location>
</feature>
<proteinExistence type="predicted"/>
<dbReference type="Pfam" id="PF00146">
    <property type="entry name" value="NADHdh"/>
    <property type="match status" value="1"/>
</dbReference>
<dbReference type="Proteomes" id="UP001238179">
    <property type="component" value="Chromosome"/>
</dbReference>
<dbReference type="GO" id="GO:0005886">
    <property type="term" value="C:plasma membrane"/>
    <property type="evidence" value="ECO:0007669"/>
    <property type="project" value="TreeGrafter"/>
</dbReference>
<dbReference type="PANTHER" id="PTHR43359">
    <property type="entry name" value="FORMATE HYDROGENLYASE SUBUNIT 4"/>
    <property type="match status" value="1"/>
</dbReference>
<feature type="transmembrane region" description="Helical" evidence="5">
    <location>
        <begin position="288"/>
        <end position="308"/>
    </location>
</feature>
<evidence type="ECO:0000256" key="5">
    <source>
        <dbReference type="SAM" id="Phobius"/>
    </source>
</evidence>
<feature type="transmembrane region" description="Helical" evidence="5">
    <location>
        <begin position="177"/>
        <end position="194"/>
    </location>
</feature>